<proteinExistence type="predicted"/>
<dbReference type="AlphaFoldDB" id="M0M7V0"/>
<dbReference type="Proteomes" id="UP000011566">
    <property type="component" value="Unassembled WGS sequence"/>
</dbReference>
<feature type="transmembrane region" description="Helical" evidence="1">
    <location>
        <begin position="7"/>
        <end position="26"/>
    </location>
</feature>
<dbReference type="EMBL" id="AOMB01000010">
    <property type="protein sequence ID" value="EMA40694.1"/>
    <property type="molecule type" value="Genomic_DNA"/>
</dbReference>
<feature type="transmembrane region" description="Helical" evidence="1">
    <location>
        <begin position="32"/>
        <end position="49"/>
    </location>
</feature>
<keyword evidence="3" id="KW-1185">Reference proteome</keyword>
<evidence type="ECO:0000313" key="2">
    <source>
        <dbReference type="EMBL" id="EMA40694.1"/>
    </source>
</evidence>
<dbReference type="RefSeq" id="WP_007691226.1">
    <property type="nucleotide sequence ID" value="NZ_AJRK01000393.1"/>
</dbReference>
<keyword evidence="1" id="KW-0812">Transmembrane</keyword>
<evidence type="ECO:0000313" key="3">
    <source>
        <dbReference type="Proteomes" id="UP000011566"/>
    </source>
</evidence>
<name>M0M7V0_9EURY</name>
<keyword evidence="1" id="KW-1133">Transmembrane helix</keyword>
<accession>M0M7V0</accession>
<evidence type="ECO:0000256" key="1">
    <source>
        <dbReference type="SAM" id="Phobius"/>
    </source>
</evidence>
<gene>
    <name evidence="2" type="ORF">C447_04211</name>
</gene>
<organism evidence="2 3">
    <name type="scientific">Halococcus hamelinensis 100A6</name>
    <dbReference type="NCBI Taxonomy" id="1132509"/>
    <lineage>
        <taxon>Archaea</taxon>
        <taxon>Methanobacteriati</taxon>
        <taxon>Methanobacteriota</taxon>
        <taxon>Stenosarchaea group</taxon>
        <taxon>Halobacteria</taxon>
        <taxon>Halobacteriales</taxon>
        <taxon>Halococcaceae</taxon>
        <taxon>Halococcus</taxon>
    </lineage>
</organism>
<comment type="caution">
    <text evidence="2">The sequence shown here is derived from an EMBL/GenBank/DDBJ whole genome shotgun (WGS) entry which is preliminary data.</text>
</comment>
<reference evidence="2 3" key="1">
    <citation type="journal article" date="2014" name="PLoS Genet.">
        <title>Phylogenetically driven sequencing of extremely halophilic archaea reveals strategies for static and dynamic osmo-response.</title>
        <authorList>
            <person name="Becker E.A."/>
            <person name="Seitzer P.M."/>
            <person name="Tritt A."/>
            <person name="Larsen D."/>
            <person name="Krusor M."/>
            <person name="Yao A.I."/>
            <person name="Wu D."/>
            <person name="Madern D."/>
            <person name="Eisen J.A."/>
            <person name="Darling A.E."/>
            <person name="Facciotti M.T."/>
        </authorList>
    </citation>
    <scope>NUCLEOTIDE SEQUENCE [LARGE SCALE GENOMIC DNA]</scope>
    <source>
        <strain evidence="2 3">100A6</strain>
    </source>
</reference>
<sequence length="60" mass="6806">MNDFTKGMVVTGVMLLLLVITEYDVAPEPTHLPLYAIGLLLLPVAFYYYRKVDTDQRSAE</sequence>
<keyword evidence="1" id="KW-0472">Membrane</keyword>
<protein>
    <submittedName>
        <fullName evidence="2">Uncharacterized protein</fullName>
    </submittedName>
</protein>
<dbReference type="PATRIC" id="fig|1132509.6.peg.977"/>